<organism evidence="1 2">
    <name type="scientific">Ensete ventricosum</name>
    <name type="common">Abyssinian banana</name>
    <name type="synonym">Musa ensete</name>
    <dbReference type="NCBI Taxonomy" id="4639"/>
    <lineage>
        <taxon>Eukaryota</taxon>
        <taxon>Viridiplantae</taxon>
        <taxon>Streptophyta</taxon>
        <taxon>Embryophyta</taxon>
        <taxon>Tracheophyta</taxon>
        <taxon>Spermatophyta</taxon>
        <taxon>Magnoliopsida</taxon>
        <taxon>Liliopsida</taxon>
        <taxon>Zingiberales</taxon>
        <taxon>Musaceae</taxon>
        <taxon>Ensete</taxon>
    </lineage>
</organism>
<dbReference type="AlphaFoldDB" id="A0A426YT64"/>
<dbReference type="EMBL" id="AMZH03010377">
    <property type="protein sequence ID" value="RRT54861.1"/>
    <property type="molecule type" value="Genomic_DNA"/>
</dbReference>
<name>A0A426YT64_ENSVE</name>
<evidence type="ECO:0000313" key="2">
    <source>
        <dbReference type="Proteomes" id="UP000287651"/>
    </source>
</evidence>
<gene>
    <name evidence="1" type="ORF">B296_00037599</name>
</gene>
<reference evidence="1 2" key="1">
    <citation type="journal article" date="2014" name="Agronomy (Basel)">
        <title>A Draft Genome Sequence for Ensete ventricosum, the Drought-Tolerant Tree Against Hunger.</title>
        <authorList>
            <person name="Harrison J."/>
            <person name="Moore K.A."/>
            <person name="Paszkiewicz K."/>
            <person name="Jones T."/>
            <person name="Grant M."/>
            <person name="Ambacheew D."/>
            <person name="Muzemil S."/>
            <person name="Studholme D.J."/>
        </authorList>
    </citation>
    <scope>NUCLEOTIDE SEQUENCE [LARGE SCALE GENOMIC DNA]</scope>
</reference>
<proteinExistence type="predicted"/>
<accession>A0A426YT64</accession>
<sequence length="137" mass="14294">MDSTGAIDACGAFISTRLPTRPLLVLYPRVVATYVASACGGLCLRTITTGCDCCLRVATFSDAAVGSAFAASAWLPTQSAQRSTLVVTNVVPTVALYYCGTHPVLKPDPTICNKIAASVVGTKRSSKIVLSKISHRS</sequence>
<dbReference type="Proteomes" id="UP000287651">
    <property type="component" value="Unassembled WGS sequence"/>
</dbReference>
<comment type="caution">
    <text evidence="1">The sequence shown here is derived from an EMBL/GenBank/DDBJ whole genome shotgun (WGS) entry which is preliminary data.</text>
</comment>
<evidence type="ECO:0000313" key="1">
    <source>
        <dbReference type="EMBL" id="RRT54861.1"/>
    </source>
</evidence>
<protein>
    <submittedName>
        <fullName evidence="1">Uncharacterized protein</fullName>
    </submittedName>
</protein>